<dbReference type="Pfam" id="PF07963">
    <property type="entry name" value="N_methyl"/>
    <property type="match status" value="1"/>
</dbReference>
<evidence type="ECO:0000256" key="3">
    <source>
        <dbReference type="RuleBase" id="RU000389"/>
    </source>
</evidence>
<dbReference type="STRING" id="45658.VSVS12_02762"/>
<dbReference type="GO" id="GO:0043107">
    <property type="term" value="P:type IV pilus-dependent motility"/>
    <property type="evidence" value="ECO:0007669"/>
    <property type="project" value="TreeGrafter"/>
</dbReference>
<sequence>MNNTLTRSQRGFTLIELMVVMAIVAILAVFAVPAYQDYTKKATMAEFPTIAAPVKLAVEMCALEKASSTSTFATNCSTSAGHVPSAAINNISVTATNVSGAIQVIAQATSDKGPVKSGEEFILSATYSDQGITWAASCTDAGGNAQSAYCPD</sequence>
<gene>
    <name evidence="4" type="ORF">VSVS05_00211</name>
</gene>
<dbReference type="GO" id="GO:0007155">
    <property type="term" value="P:cell adhesion"/>
    <property type="evidence" value="ECO:0007669"/>
    <property type="project" value="InterPro"/>
</dbReference>
<evidence type="ECO:0000313" key="5">
    <source>
        <dbReference type="Proteomes" id="UP000092528"/>
    </source>
</evidence>
<dbReference type="InterPro" id="IPR045584">
    <property type="entry name" value="Pilin-like"/>
</dbReference>
<dbReference type="Pfam" id="PF00114">
    <property type="entry name" value="Pilin"/>
    <property type="match status" value="1"/>
</dbReference>
<dbReference type="PANTHER" id="PTHR30093:SF34">
    <property type="entry name" value="PREPILIN PEPTIDASE-DEPENDENT PROTEIN D"/>
    <property type="match status" value="1"/>
</dbReference>
<dbReference type="PROSITE" id="PS00409">
    <property type="entry name" value="PROKAR_NTER_METHYL"/>
    <property type="match status" value="1"/>
</dbReference>
<proteinExistence type="inferred from homology"/>
<dbReference type="Gene3D" id="3.30.700.10">
    <property type="entry name" value="Glycoprotein, Type 4 Pilin"/>
    <property type="match status" value="1"/>
</dbReference>
<dbReference type="InterPro" id="IPR012902">
    <property type="entry name" value="N_methyl_site"/>
</dbReference>
<evidence type="ECO:0000256" key="1">
    <source>
        <dbReference type="ARBA" id="ARBA00005233"/>
    </source>
</evidence>
<dbReference type="PANTHER" id="PTHR30093">
    <property type="entry name" value="GENERAL SECRETION PATHWAY PROTEIN G"/>
    <property type="match status" value="1"/>
</dbReference>
<dbReference type="AlphaFoldDB" id="A0A1B1NRX3"/>
<dbReference type="SUPFAM" id="SSF54523">
    <property type="entry name" value="Pili subunits"/>
    <property type="match status" value="1"/>
</dbReference>
<keyword evidence="5" id="KW-1185">Reference proteome</keyword>
<dbReference type="PATRIC" id="fig|45658.6.peg.2714"/>
<keyword evidence="3" id="KW-0281">Fimbrium</keyword>
<dbReference type="EMBL" id="CP016414">
    <property type="protein sequence ID" value="ANU35365.1"/>
    <property type="molecule type" value="Genomic_DNA"/>
</dbReference>
<dbReference type="InterPro" id="IPR001082">
    <property type="entry name" value="Pilin"/>
</dbReference>
<name>A0A1B1NRX3_9VIBR</name>
<dbReference type="Proteomes" id="UP000092528">
    <property type="component" value="Chromosome 1"/>
</dbReference>
<dbReference type="GO" id="GO:0044096">
    <property type="term" value="C:type IV pilus"/>
    <property type="evidence" value="ECO:0007669"/>
    <property type="project" value="TreeGrafter"/>
</dbReference>
<evidence type="ECO:0000256" key="2">
    <source>
        <dbReference type="ARBA" id="ARBA00022481"/>
    </source>
</evidence>
<protein>
    <submittedName>
        <fullName evidence="4">Fimbrial protein</fullName>
    </submittedName>
</protein>
<evidence type="ECO:0000313" key="4">
    <source>
        <dbReference type="EMBL" id="ANU35365.1"/>
    </source>
</evidence>
<dbReference type="KEGG" id="vsc:VSVS12_02762"/>
<accession>A0A1B1NRX3</accession>
<organism evidence="4 5">
    <name type="scientific">Vibrio scophthalmi</name>
    <dbReference type="NCBI Taxonomy" id="45658"/>
    <lineage>
        <taxon>Bacteria</taxon>
        <taxon>Pseudomonadati</taxon>
        <taxon>Pseudomonadota</taxon>
        <taxon>Gammaproteobacteria</taxon>
        <taxon>Vibrionales</taxon>
        <taxon>Vibrionaceae</taxon>
        <taxon>Vibrio</taxon>
    </lineage>
</organism>
<dbReference type="NCBIfam" id="TIGR02532">
    <property type="entry name" value="IV_pilin_GFxxxE"/>
    <property type="match status" value="1"/>
</dbReference>
<reference evidence="4 5" key="1">
    <citation type="submission" date="2016-07" db="EMBL/GenBank/DDBJ databases">
        <title>Genome sequencing of Vibrio scophthalmi strain VS-05, an isolated from Paralichthys olivaceus.</title>
        <authorList>
            <person name="Han H.-J."/>
        </authorList>
    </citation>
    <scope>NUCLEOTIDE SEQUENCE [LARGE SCALE GENOMIC DNA]</scope>
    <source>
        <strain evidence="4 5">VS-05</strain>
    </source>
</reference>
<keyword evidence="2" id="KW-0488">Methylation</keyword>
<dbReference type="RefSeq" id="WP_065430953.1">
    <property type="nucleotide sequence ID" value="NZ_CP016307.1"/>
</dbReference>
<comment type="similarity">
    <text evidence="1 3">Belongs to the N-Me-Phe pilin family.</text>
</comment>
<dbReference type="GeneID" id="96871767"/>